<gene>
    <name evidence="1" type="ORF">MG293_000758</name>
</gene>
<sequence length="135" mass="15454">MATDSSTLAWKIPWTEEPEPGRRPSKDLSVEHVQILDIQEEKTNLHMIFFGLRFTSIYEPKNKMKYFSMCPAQYDLEKSSWHVLIPKLNAIEENVTRCYEAKTLTEVSFAALNPWSIGSQDMAFELVASALPGKL</sequence>
<dbReference type="Proteomes" id="UP001214576">
    <property type="component" value="Unassembled WGS sequence"/>
</dbReference>
<dbReference type="EMBL" id="JAKZEL010000001">
    <property type="protein sequence ID" value="KAI4548428.1"/>
    <property type="molecule type" value="Genomic_DNA"/>
</dbReference>
<reference evidence="1" key="1">
    <citation type="submission" date="2022-03" db="EMBL/GenBank/DDBJ databases">
        <title>Genomic analyses of argali, domestic sheep and their hybrids provide insights into chromosomal evolution, heterosis and genetic basis of agronomic traits.</title>
        <authorList>
            <person name="Li M."/>
        </authorList>
    </citation>
    <scope>NUCLEOTIDE SEQUENCE</scope>
    <source>
        <strain evidence="1">CAU-MHL-2022a</strain>
        <tissue evidence="1">Skin</tissue>
    </source>
</reference>
<accession>A0AAD4YHL3</accession>
<evidence type="ECO:0000313" key="2">
    <source>
        <dbReference type="Proteomes" id="UP001214576"/>
    </source>
</evidence>
<proteinExistence type="predicted"/>
<name>A0AAD4YHL3_OVIAM</name>
<protein>
    <submittedName>
        <fullName evidence="1">Uncharacterized protein</fullName>
    </submittedName>
</protein>
<evidence type="ECO:0000313" key="1">
    <source>
        <dbReference type="EMBL" id="KAI4548428.1"/>
    </source>
</evidence>
<keyword evidence="2" id="KW-1185">Reference proteome</keyword>
<organism evidence="1 2">
    <name type="scientific">Ovis ammon polii</name>
    <dbReference type="NCBI Taxonomy" id="230172"/>
    <lineage>
        <taxon>Eukaryota</taxon>
        <taxon>Metazoa</taxon>
        <taxon>Chordata</taxon>
        <taxon>Craniata</taxon>
        <taxon>Vertebrata</taxon>
        <taxon>Euteleostomi</taxon>
        <taxon>Mammalia</taxon>
        <taxon>Eutheria</taxon>
        <taxon>Laurasiatheria</taxon>
        <taxon>Artiodactyla</taxon>
        <taxon>Ruminantia</taxon>
        <taxon>Pecora</taxon>
        <taxon>Bovidae</taxon>
        <taxon>Caprinae</taxon>
        <taxon>Ovis</taxon>
    </lineage>
</organism>
<comment type="caution">
    <text evidence="1">The sequence shown here is derived from an EMBL/GenBank/DDBJ whole genome shotgun (WGS) entry which is preliminary data.</text>
</comment>
<dbReference type="AlphaFoldDB" id="A0AAD4YHL3"/>